<dbReference type="GO" id="GO:0016887">
    <property type="term" value="F:ATP hydrolysis activity"/>
    <property type="evidence" value="ECO:0007669"/>
    <property type="project" value="InterPro"/>
</dbReference>
<protein>
    <recommendedName>
        <fullName evidence="1">ATPase AAA-type core domain-containing protein</fullName>
    </recommendedName>
</protein>
<feature type="non-terminal residue" evidence="2">
    <location>
        <position position="1"/>
    </location>
</feature>
<dbReference type="GeneID" id="37159758"/>
<evidence type="ECO:0000313" key="2">
    <source>
        <dbReference type="EMBL" id="RAH54270.1"/>
    </source>
</evidence>
<evidence type="ECO:0000313" key="3">
    <source>
        <dbReference type="Proteomes" id="UP000249526"/>
    </source>
</evidence>
<dbReference type="EMBL" id="KZ825073">
    <property type="protein sequence ID" value="RAH54270.1"/>
    <property type="molecule type" value="Genomic_DNA"/>
</dbReference>
<dbReference type="RefSeq" id="XP_025512192.1">
    <property type="nucleotide sequence ID" value="XM_025656356.1"/>
</dbReference>
<dbReference type="AlphaFoldDB" id="A0A8G1QY31"/>
<proteinExistence type="predicted"/>
<reference evidence="2 3" key="1">
    <citation type="submission" date="2018-02" db="EMBL/GenBank/DDBJ databases">
        <title>The genomes of Aspergillus section Nigri reveals drivers in fungal speciation.</title>
        <authorList>
            <consortium name="DOE Joint Genome Institute"/>
            <person name="Vesth T.C."/>
            <person name="Nybo J."/>
            <person name="Theobald S."/>
            <person name="Brandl J."/>
            <person name="Frisvad J.C."/>
            <person name="Nielsen K.F."/>
            <person name="Lyhne E.K."/>
            <person name="Kogle M.E."/>
            <person name="Kuo A."/>
            <person name="Riley R."/>
            <person name="Clum A."/>
            <person name="Nolan M."/>
            <person name="Lipzen A."/>
            <person name="Salamov A."/>
            <person name="Henrissat B."/>
            <person name="Wiebenga A."/>
            <person name="De vries R.P."/>
            <person name="Grigoriev I.V."/>
            <person name="Mortensen U.H."/>
            <person name="Andersen M.R."/>
            <person name="Baker S.E."/>
        </authorList>
    </citation>
    <scope>NUCLEOTIDE SEQUENCE [LARGE SCALE GENOMIC DNA]</scope>
    <source>
        <strain evidence="2 3">CBS 112811</strain>
    </source>
</reference>
<name>A0A8G1QY31_9EURO</name>
<dbReference type="SUPFAM" id="SSF52540">
    <property type="entry name" value="P-loop containing nucleoside triphosphate hydrolases"/>
    <property type="match status" value="1"/>
</dbReference>
<dbReference type="Pfam" id="PF00004">
    <property type="entry name" value="AAA"/>
    <property type="match status" value="1"/>
</dbReference>
<keyword evidence="3" id="KW-1185">Reference proteome</keyword>
<organism evidence="2 3">
    <name type="scientific">Aspergillus piperis CBS 112811</name>
    <dbReference type="NCBI Taxonomy" id="1448313"/>
    <lineage>
        <taxon>Eukaryota</taxon>
        <taxon>Fungi</taxon>
        <taxon>Dikarya</taxon>
        <taxon>Ascomycota</taxon>
        <taxon>Pezizomycotina</taxon>
        <taxon>Eurotiomycetes</taxon>
        <taxon>Eurotiomycetidae</taxon>
        <taxon>Eurotiales</taxon>
        <taxon>Aspergillaceae</taxon>
        <taxon>Aspergillus</taxon>
        <taxon>Aspergillus subgen. Circumdati</taxon>
    </lineage>
</organism>
<dbReference type="InterPro" id="IPR003959">
    <property type="entry name" value="ATPase_AAA_core"/>
</dbReference>
<dbReference type="Proteomes" id="UP000249526">
    <property type="component" value="Unassembled WGS sequence"/>
</dbReference>
<feature type="domain" description="ATPase AAA-type core" evidence="1">
    <location>
        <begin position="498"/>
        <end position="571"/>
    </location>
</feature>
<dbReference type="Gene3D" id="3.40.50.300">
    <property type="entry name" value="P-loop containing nucleotide triphosphate hydrolases"/>
    <property type="match status" value="1"/>
</dbReference>
<evidence type="ECO:0000259" key="1">
    <source>
        <dbReference type="Pfam" id="PF00004"/>
    </source>
</evidence>
<gene>
    <name evidence="2" type="ORF">BO85DRAFT_379811</name>
</gene>
<sequence length="962" mass="108749">LKNLDSIQLMTSSYDNNAPNASRPWFEISIFRDNGDCIRVHVAADNAASETHYKDGVLVFGFGGEDGVQPVDDLVLREVLQAEPRVPDAASTFEDMSDKTTDQVMIELSNKARPILARSDWSNPDEFVTHAEVAREKMKNVLLVLDAEDLSNATDTDRRLSWGQTVENIWNNTIKVPCDAIWQKSEVKNEGGESTFGNNYFHLLIQLGLEGAIYKGFQKDDKETAHLIYEPTSAKGSFLRSYSDKDMENLRVSSQGFQVNLLDKENLEIKGGLKILENQGQQVKEMMKNPGIEQVIVTLRDDLKRELRGDLNAKEKLKEKLREKLWENLRKQLRKEVGAVWMKGLKSSLQEESAASIAILGITQIRDAIMTGIRWSRRGTPMMFPKGEAKQSQPEAHRLKLETDSEPVLVSVELKLELAERNTRVPLVLKSLPCSPQKAAVDTLKQGFECALPYMPSARFGNLITADRGEVDGFRKIANKVHEWHLGNDDSKPLSIAVFGQPGSGKSFGVKEVIKSILAANGKRITDLEFNLSQFRKEEHLRQAFEVIRGKAVSQEMPVVFFDEFDSTFNGNELGWLSHFIEPITQGKYQDGEEMRPLGRGIYIFIGGTKTNYEDFFSGVTTERGDVVETIDFDAPEAQLTTYLGALQLDPRPILEPLVLDVSSMSQYDDLKKKFYKIRDIALEKKVPLVFRNFDSDLRSDSGTEKLGWLKYFLAPMQDGEFFDHGSRHPLGRAIFVFEQGKEHFNGFPKADLDSRLFPGAKLPDFVSRLRGQVQAGSNCRPLKNILTWYLENNKASKPLSIGMFRNIPDRNDGVKKIFKSTLQGHVNILGPSQLGPEDEVYFPIRRAILLRSMLERIFDFDKGKLIDMDDGVLNALLFTSSVLHGARSLESILSMSRILKGVKIAKDDLCKEDQRILHVNNPDFQAYLEGTKSAPATTRNEQHYAWIERKSGRSYKREVQH</sequence>
<dbReference type="InterPro" id="IPR027417">
    <property type="entry name" value="P-loop_NTPase"/>
</dbReference>
<dbReference type="GO" id="GO:0005524">
    <property type="term" value="F:ATP binding"/>
    <property type="evidence" value="ECO:0007669"/>
    <property type="project" value="InterPro"/>
</dbReference>
<accession>A0A8G1QY31</accession>